<dbReference type="Pfam" id="PF03959">
    <property type="entry name" value="FSH1"/>
    <property type="match status" value="1"/>
</dbReference>
<dbReference type="AlphaFoldDB" id="A0A6A6X5H0"/>
<keyword evidence="4" id="KW-1185">Reference proteome</keyword>
<dbReference type="Gene3D" id="3.40.50.1820">
    <property type="entry name" value="alpha/beta hydrolase"/>
    <property type="match status" value="1"/>
</dbReference>
<gene>
    <name evidence="3" type="ORF">K505DRAFT_249052</name>
</gene>
<dbReference type="InterPro" id="IPR029058">
    <property type="entry name" value="AB_hydrolase_fold"/>
</dbReference>
<evidence type="ECO:0000259" key="2">
    <source>
        <dbReference type="Pfam" id="PF03959"/>
    </source>
</evidence>
<organism evidence="3 4">
    <name type="scientific">Melanomma pulvis-pyrius CBS 109.77</name>
    <dbReference type="NCBI Taxonomy" id="1314802"/>
    <lineage>
        <taxon>Eukaryota</taxon>
        <taxon>Fungi</taxon>
        <taxon>Dikarya</taxon>
        <taxon>Ascomycota</taxon>
        <taxon>Pezizomycotina</taxon>
        <taxon>Dothideomycetes</taxon>
        <taxon>Pleosporomycetidae</taxon>
        <taxon>Pleosporales</taxon>
        <taxon>Melanommataceae</taxon>
        <taxon>Melanomma</taxon>
    </lineage>
</organism>
<evidence type="ECO:0000313" key="3">
    <source>
        <dbReference type="EMBL" id="KAF2791394.1"/>
    </source>
</evidence>
<evidence type="ECO:0000256" key="1">
    <source>
        <dbReference type="ARBA" id="ARBA00022801"/>
    </source>
</evidence>
<name>A0A6A6X5H0_9PLEO</name>
<accession>A0A6A6X5H0</accession>
<dbReference type="PANTHER" id="PTHR48070:SF6">
    <property type="entry name" value="ESTERASE OVCA2"/>
    <property type="match status" value="1"/>
</dbReference>
<dbReference type="EMBL" id="MU002021">
    <property type="protein sequence ID" value="KAF2791394.1"/>
    <property type="molecule type" value="Genomic_DNA"/>
</dbReference>
<dbReference type="Proteomes" id="UP000799757">
    <property type="component" value="Unassembled WGS sequence"/>
</dbReference>
<protein>
    <recommendedName>
        <fullName evidence="2">Serine hydrolase domain-containing protein</fullName>
    </recommendedName>
</protein>
<reference evidence="3" key="1">
    <citation type="journal article" date="2020" name="Stud. Mycol.">
        <title>101 Dothideomycetes genomes: a test case for predicting lifestyles and emergence of pathogens.</title>
        <authorList>
            <person name="Haridas S."/>
            <person name="Albert R."/>
            <person name="Binder M."/>
            <person name="Bloem J."/>
            <person name="Labutti K."/>
            <person name="Salamov A."/>
            <person name="Andreopoulos B."/>
            <person name="Baker S."/>
            <person name="Barry K."/>
            <person name="Bills G."/>
            <person name="Bluhm B."/>
            <person name="Cannon C."/>
            <person name="Castanera R."/>
            <person name="Culley D."/>
            <person name="Daum C."/>
            <person name="Ezra D."/>
            <person name="Gonzalez J."/>
            <person name="Henrissat B."/>
            <person name="Kuo A."/>
            <person name="Liang C."/>
            <person name="Lipzen A."/>
            <person name="Lutzoni F."/>
            <person name="Magnuson J."/>
            <person name="Mondo S."/>
            <person name="Nolan M."/>
            <person name="Ohm R."/>
            <person name="Pangilinan J."/>
            <person name="Park H.-J."/>
            <person name="Ramirez L."/>
            <person name="Alfaro M."/>
            <person name="Sun H."/>
            <person name="Tritt A."/>
            <person name="Yoshinaga Y."/>
            <person name="Zwiers L.-H."/>
            <person name="Turgeon B."/>
            <person name="Goodwin S."/>
            <person name="Spatafora J."/>
            <person name="Crous P."/>
            <person name="Grigoriev I."/>
        </authorList>
    </citation>
    <scope>NUCLEOTIDE SEQUENCE</scope>
    <source>
        <strain evidence="3">CBS 109.77</strain>
    </source>
</reference>
<dbReference type="OrthoDB" id="2094269at2759"/>
<keyword evidence="1" id="KW-0378">Hydrolase</keyword>
<dbReference type="InterPro" id="IPR005645">
    <property type="entry name" value="FSH-like_dom"/>
</dbReference>
<dbReference type="GO" id="GO:0005737">
    <property type="term" value="C:cytoplasm"/>
    <property type="evidence" value="ECO:0007669"/>
    <property type="project" value="TreeGrafter"/>
</dbReference>
<dbReference type="PANTHER" id="PTHR48070">
    <property type="entry name" value="ESTERASE OVCA2"/>
    <property type="match status" value="1"/>
</dbReference>
<dbReference type="GO" id="GO:0019748">
    <property type="term" value="P:secondary metabolic process"/>
    <property type="evidence" value="ECO:0007669"/>
    <property type="project" value="TreeGrafter"/>
</dbReference>
<dbReference type="InterPro" id="IPR050593">
    <property type="entry name" value="LovG"/>
</dbReference>
<dbReference type="SUPFAM" id="SSF53474">
    <property type="entry name" value="alpha/beta-Hydrolases"/>
    <property type="match status" value="1"/>
</dbReference>
<evidence type="ECO:0000313" key="4">
    <source>
        <dbReference type="Proteomes" id="UP000799757"/>
    </source>
</evidence>
<sequence length="219" mass="24402">MRFLCLHGHGTSAAIFTMQTAALRYELGSNHTYDFVEGVRLADMAPGLESMSNPDGAHYAYFDLYSPSDFITALDQLEEYIDAEGPFDGVLAFSQGAGLAAMHIVRKSLEGYNPPFKCAILFSSNEVYDPNAWLEHGVTQPLDTRVYGRPITIPTAIIYGEKDPYRDRSQRIAKLCDPEKVFVLQHPGQHEVPGLSVKESVPEIVKVMKRVITQATLQY</sequence>
<dbReference type="GO" id="GO:0005634">
    <property type="term" value="C:nucleus"/>
    <property type="evidence" value="ECO:0007669"/>
    <property type="project" value="TreeGrafter"/>
</dbReference>
<feature type="domain" description="Serine hydrolase" evidence="2">
    <location>
        <begin position="2"/>
        <end position="195"/>
    </location>
</feature>
<dbReference type="GO" id="GO:0016787">
    <property type="term" value="F:hydrolase activity"/>
    <property type="evidence" value="ECO:0007669"/>
    <property type="project" value="UniProtKB-KW"/>
</dbReference>
<proteinExistence type="predicted"/>